<evidence type="ECO:0000313" key="2">
    <source>
        <dbReference type="Proteomes" id="UP000019150"/>
    </source>
</evidence>
<dbReference type="Proteomes" id="UP000019150">
    <property type="component" value="Chromosome"/>
</dbReference>
<reference evidence="1 2" key="1">
    <citation type="journal article" date="2014" name="Appl. Environ. Microbiol.">
        <title>Insights into the Microbial Degradation of Rubber and Gutta-Percha by Analysis of the Complete Genome of Nocardia nova SH22a.</title>
        <authorList>
            <person name="Luo Q."/>
            <person name="Hiessl S."/>
            <person name="Poehlein A."/>
            <person name="Daniel R."/>
            <person name="Steinbuchel A."/>
        </authorList>
    </citation>
    <scope>NUCLEOTIDE SEQUENCE [LARGE SCALE GENOMIC DNA]</scope>
    <source>
        <strain evidence="1">SH22a</strain>
    </source>
</reference>
<dbReference type="KEGG" id="nno:NONO_c60040"/>
<evidence type="ECO:0000313" key="1">
    <source>
        <dbReference type="EMBL" id="AHH20780.1"/>
    </source>
</evidence>
<dbReference type="PATRIC" id="fig|1415166.3.peg.6182"/>
<accession>W5TN47</accession>
<organism evidence="1 2">
    <name type="scientific">Nocardia nova SH22a</name>
    <dbReference type="NCBI Taxonomy" id="1415166"/>
    <lineage>
        <taxon>Bacteria</taxon>
        <taxon>Bacillati</taxon>
        <taxon>Actinomycetota</taxon>
        <taxon>Actinomycetes</taxon>
        <taxon>Mycobacteriales</taxon>
        <taxon>Nocardiaceae</taxon>
        <taxon>Nocardia</taxon>
    </lineage>
</organism>
<dbReference type="HOGENOM" id="CLU_3064017_0_0_11"/>
<sequence length="53" mass="5803">MNGHSTLAYLAEAERRGAVGTSLIAWNDCGCSICEIRFRHRANPLTVPEEDVA</sequence>
<proteinExistence type="predicted"/>
<protein>
    <submittedName>
        <fullName evidence="1">Uncharacterized protein</fullName>
    </submittedName>
</protein>
<keyword evidence="2" id="KW-1185">Reference proteome</keyword>
<dbReference type="AlphaFoldDB" id="W5TN47"/>
<name>W5TN47_9NOCA</name>
<dbReference type="STRING" id="1415166.NONO_c60040"/>
<gene>
    <name evidence="1" type="ORF">NONO_c60040</name>
</gene>
<dbReference type="EMBL" id="CP006850">
    <property type="protein sequence ID" value="AHH20780.1"/>
    <property type="molecule type" value="Genomic_DNA"/>
</dbReference>
<dbReference type="RefSeq" id="WP_158436376.1">
    <property type="nucleotide sequence ID" value="NZ_CP006850.1"/>
</dbReference>